<feature type="chain" id="PRO_5002713906" evidence="1">
    <location>
        <begin position="21"/>
        <end position="188"/>
    </location>
</feature>
<sequence length="188" mass="20761">MVRITQLLMSFLAMILVAKGNCLSSVPPGSSMDPQIKAVMDWCGNFTGHVNTVMEKLHQISFNKSNAVMSSGLKESARLEFDRRDLSIYALLFDELTPGATHPQGKLLEKCIKTNRAMLESIIVNIRLAELYLDGSILLPPFTTTSTQLRYEDLAGDMGSLKAQFRGLAILIGNLYVTQIISPVIKVK</sequence>
<dbReference type="AlphaFoldDB" id="A7RWC4"/>
<dbReference type="OMA" id="KNIATHM"/>
<accession>A7RWC4</accession>
<keyword evidence="1" id="KW-0732">Signal</keyword>
<dbReference type="InParanoid" id="A7RWC4"/>
<name>A7RWC4_NEMVE</name>
<evidence type="ECO:0000313" key="2">
    <source>
        <dbReference type="EMBL" id="EDO44291.1"/>
    </source>
</evidence>
<evidence type="ECO:0000313" key="3">
    <source>
        <dbReference type="Proteomes" id="UP000001593"/>
    </source>
</evidence>
<gene>
    <name evidence="2" type="ORF">NEMVEDRAFT_v1g241147</name>
</gene>
<dbReference type="OrthoDB" id="5970907at2759"/>
<evidence type="ECO:0000256" key="1">
    <source>
        <dbReference type="SAM" id="SignalP"/>
    </source>
</evidence>
<dbReference type="Proteomes" id="UP000001593">
    <property type="component" value="Unassembled WGS sequence"/>
</dbReference>
<dbReference type="KEGG" id="nve:5516219"/>
<dbReference type="EMBL" id="DS469546">
    <property type="protein sequence ID" value="EDO44291.1"/>
    <property type="molecule type" value="Genomic_DNA"/>
</dbReference>
<keyword evidence="3" id="KW-1185">Reference proteome</keyword>
<feature type="signal peptide" evidence="1">
    <location>
        <begin position="1"/>
        <end position="20"/>
    </location>
</feature>
<dbReference type="HOGENOM" id="CLU_1442691_0_0_1"/>
<organism evidence="2 3">
    <name type="scientific">Nematostella vectensis</name>
    <name type="common">Starlet sea anemone</name>
    <dbReference type="NCBI Taxonomy" id="45351"/>
    <lineage>
        <taxon>Eukaryota</taxon>
        <taxon>Metazoa</taxon>
        <taxon>Cnidaria</taxon>
        <taxon>Anthozoa</taxon>
        <taxon>Hexacorallia</taxon>
        <taxon>Actiniaria</taxon>
        <taxon>Edwardsiidae</taxon>
        <taxon>Nematostella</taxon>
    </lineage>
</organism>
<reference evidence="2 3" key="1">
    <citation type="journal article" date="2007" name="Science">
        <title>Sea anemone genome reveals ancestral eumetazoan gene repertoire and genomic organization.</title>
        <authorList>
            <person name="Putnam N.H."/>
            <person name="Srivastava M."/>
            <person name="Hellsten U."/>
            <person name="Dirks B."/>
            <person name="Chapman J."/>
            <person name="Salamov A."/>
            <person name="Terry A."/>
            <person name="Shapiro H."/>
            <person name="Lindquist E."/>
            <person name="Kapitonov V.V."/>
            <person name="Jurka J."/>
            <person name="Genikhovich G."/>
            <person name="Grigoriev I.V."/>
            <person name="Lucas S.M."/>
            <person name="Steele R.E."/>
            <person name="Finnerty J.R."/>
            <person name="Technau U."/>
            <person name="Martindale M.Q."/>
            <person name="Rokhsar D.S."/>
        </authorList>
    </citation>
    <scope>NUCLEOTIDE SEQUENCE [LARGE SCALE GENOMIC DNA]</scope>
    <source>
        <strain evidence="3">CH2 X CH6</strain>
    </source>
</reference>
<proteinExistence type="predicted"/>
<protein>
    <submittedName>
        <fullName evidence="2">Uncharacterized protein</fullName>
    </submittedName>
</protein>